<evidence type="ECO:0000313" key="1">
    <source>
        <dbReference type="EMBL" id="GBP83377.1"/>
    </source>
</evidence>
<protein>
    <submittedName>
        <fullName evidence="1">Uncharacterized protein</fullName>
    </submittedName>
</protein>
<accession>A0A4C1Z9P9</accession>
<dbReference type="EMBL" id="BGZK01001618">
    <property type="protein sequence ID" value="GBP83377.1"/>
    <property type="molecule type" value="Genomic_DNA"/>
</dbReference>
<dbReference type="Proteomes" id="UP000299102">
    <property type="component" value="Unassembled WGS sequence"/>
</dbReference>
<organism evidence="1 2">
    <name type="scientific">Eumeta variegata</name>
    <name type="common">Bagworm moth</name>
    <name type="synonym">Eumeta japonica</name>
    <dbReference type="NCBI Taxonomy" id="151549"/>
    <lineage>
        <taxon>Eukaryota</taxon>
        <taxon>Metazoa</taxon>
        <taxon>Ecdysozoa</taxon>
        <taxon>Arthropoda</taxon>
        <taxon>Hexapoda</taxon>
        <taxon>Insecta</taxon>
        <taxon>Pterygota</taxon>
        <taxon>Neoptera</taxon>
        <taxon>Endopterygota</taxon>
        <taxon>Lepidoptera</taxon>
        <taxon>Glossata</taxon>
        <taxon>Ditrysia</taxon>
        <taxon>Tineoidea</taxon>
        <taxon>Psychidae</taxon>
        <taxon>Oiketicinae</taxon>
        <taxon>Eumeta</taxon>
    </lineage>
</organism>
<name>A0A4C1Z9P9_EUMVA</name>
<gene>
    <name evidence="1" type="ORF">EVAR_91050_1</name>
</gene>
<reference evidence="1 2" key="1">
    <citation type="journal article" date="2019" name="Commun. Biol.">
        <title>The bagworm genome reveals a unique fibroin gene that provides high tensile strength.</title>
        <authorList>
            <person name="Kono N."/>
            <person name="Nakamura H."/>
            <person name="Ohtoshi R."/>
            <person name="Tomita M."/>
            <person name="Numata K."/>
            <person name="Arakawa K."/>
        </authorList>
    </citation>
    <scope>NUCLEOTIDE SEQUENCE [LARGE SCALE GENOMIC DNA]</scope>
</reference>
<dbReference type="AlphaFoldDB" id="A0A4C1Z9P9"/>
<proteinExistence type="predicted"/>
<evidence type="ECO:0000313" key="2">
    <source>
        <dbReference type="Proteomes" id="UP000299102"/>
    </source>
</evidence>
<keyword evidence="2" id="KW-1185">Reference proteome</keyword>
<comment type="caution">
    <text evidence="1">The sequence shown here is derived from an EMBL/GenBank/DDBJ whole genome shotgun (WGS) entry which is preliminary data.</text>
</comment>
<sequence>MTALLVIAGKGDVTDAKSLLLISPNGLFSYSSAFAFRVCSRTALNLKADNVFIDVPGLSRLKKLYLFVDSPVGYSVSRVRPTAGYRTGIRSGNLITTNCS</sequence>